<feature type="chain" id="PRO_5039413261" description="Niemann-Pick C1 N-terminal domain-containing protein" evidence="1">
    <location>
        <begin position="22"/>
        <end position="227"/>
    </location>
</feature>
<reference evidence="3" key="1">
    <citation type="journal article" date="2020" name="Cell">
        <title>Large-Scale Comparative Analyses of Tick Genomes Elucidate Their Genetic Diversity and Vector Capacities.</title>
        <authorList>
            <consortium name="Tick Genome and Microbiome Consortium (TIGMIC)"/>
            <person name="Jia N."/>
            <person name="Wang J."/>
            <person name="Shi W."/>
            <person name="Du L."/>
            <person name="Sun Y."/>
            <person name="Zhan W."/>
            <person name="Jiang J.F."/>
            <person name="Wang Q."/>
            <person name="Zhang B."/>
            <person name="Ji P."/>
            <person name="Bell-Sakyi L."/>
            <person name="Cui X.M."/>
            <person name="Yuan T.T."/>
            <person name="Jiang B.G."/>
            <person name="Yang W.F."/>
            <person name="Lam T.T."/>
            <person name="Chang Q.C."/>
            <person name="Ding S.J."/>
            <person name="Wang X.J."/>
            <person name="Zhu J.G."/>
            <person name="Ruan X.D."/>
            <person name="Zhao L."/>
            <person name="Wei J.T."/>
            <person name="Ye R.Z."/>
            <person name="Que T.C."/>
            <person name="Du C.H."/>
            <person name="Zhou Y.H."/>
            <person name="Cheng J.X."/>
            <person name="Dai P.F."/>
            <person name="Guo W.B."/>
            <person name="Han X.H."/>
            <person name="Huang E.J."/>
            <person name="Li L.F."/>
            <person name="Wei W."/>
            <person name="Gao Y.C."/>
            <person name="Liu J.Z."/>
            <person name="Shao H.Z."/>
            <person name="Wang X."/>
            <person name="Wang C.C."/>
            <person name="Yang T.C."/>
            <person name="Huo Q.B."/>
            <person name="Li W."/>
            <person name="Chen H.Y."/>
            <person name="Chen S.E."/>
            <person name="Zhou L.G."/>
            <person name="Ni X.B."/>
            <person name="Tian J.H."/>
            <person name="Sheng Y."/>
            <person name="Liu T."/>
            <person name="Pan Y.S."/>
            <person name="Xia L.Y."/>
            <person name="Li J."/>
            <person name="Zhao F."/>
            <person name="Cao W.C."/>
        </authorList>
    </citation>
    <scope>NUCLEOTIDE SEQUENCE</scope>
    <source>
        <strain evidence="3">Rsan-2018</strain>
    </source>
</reference>
<dbReference type="PANTHER" id="PTHR45727">
    <property type="entry name" value="NPC INTRACELLULAR CHOLESTEROL TRANSPORTER 1"/>
    <property type="match status" value="1"/>
</dbReference>
<dbReference type="VEuPathDB" id="VectorBase:RSAN_050832"/>
<evidence type="ECO:0000259" key="2">
    <source>
        <dbReference type="Pfam" id="PF16414"/>
    </source>
</evidence>
<organism evidence="3 4">
    <name type="scientific">Rhipicephalus sanguineus</name>
    <name type="common">Brown dog tick</name>
    <name type="synonym">Ixodes sanguineus</name>
    <dbReference type="NCBI Taxonomy" id="34632"/>
    <lineage>
        <taxon>Eukaryota</taxon>
        <taxon>Metazoa</taxon>
        <taxon>Ecdysozoa</taxon>
        <taxon>Arthropoda</taxon>
        <taxon>Chelicerata</taxon>
        <taxon>Arachnida</taxon>
        <taxon>Acari</taxon>
        <taxon>Parasitiformes</taxon>
        <taxon>Ixodida</taxon>
        <taxon>Ixodoidea</taxon>
        <taxon>Ixodidae</taxon>
        <taxon>Rhipicephalinae</taxon>
        <taxon>Rhipicephalus</taxon>
        <taxon>Rhipicephalus</taxon>
    </lineage>
</organism>
<gene>
    <name evidence="3" type="ORF">HPB52_021175</name>
</gene>
<keyword evidence="4" id="KW-1185">Reference proteome</keyword>
<protein>
    <recommendedName>
        <fullName evidence="2">Niemann-Pick C1 N-terminal domain-containing protein</fullName>
    </recommendedName>
</protein>
<dbReference type="AlphaFoldDB" id="A0A9D4YQW4"/>
<evidence type="ECO:0000313" key="3">
    <source>
        <dbReference type="EMBL" id="KAH7984465.1"/>
    </source>
</evidence>
<comment type="caution">
    <text evidence="3">The sequence shown here is derived from an EMBL/GenBank/DDBJ whole genome shotgun (WGS) entry which is preliminary data.</text>
</comment>
<dbReference type="GO" id="GO:0005886">
    <property type="term" value="C:plasma membrane"/>
    <property type="evidence" value="ECO:0007669"/>
    <property type="project" value="TreeGrafter"/>
</dbReference>
<dbReference type="OMA" id="IKLMRYM"/>
<feature type="domain" description="Niemann-Pick C1 N-terminal" evidence="2">
    <location>
        <begin position="22"/>
        <end position="224"/>
    </location>
</feature>
<dbReference type="Pfam" id="PF16414">
    <property type="entry name" value="NPC1_N"/>
    <property type="match status" value="1"/>
</dbReference>
<dbReference type="InterPro" id="IPR032190">
    <property type="entry name" value="NPC1_N"/>
</dbReference>
<dbReference type="OrthoDB" id="6510177at2759"/>
<feature type="signal peptide" evidence="1">
    <location>
        <begin position="1"/>
        <end position="21"/>
    </location>
</feature>
<dbReference type="EMBL" id="JABSTV010001245">
    <property type="protein sequence ID" value="KAH7984465.1"/>
    <property type="molecule type" value="Genomic_DNA"/>
</dbReference>
<keyword evidence="1" id="KW-0732">Signal</keyword>
<accession>A0A9D4YQW4</accession>
<proteinExistence type="predicted"/>
<dbReference type="GO" id="GO:0015485">
    <property type="term" value="F:cholesterol binding"/>
    <property type="evidence" value="ECO:0007669"/>
    <property type="project" value="TreeGrafter"/>
</dbReference>
<evidence type="ECO:0000313" key="4">
    <source>
        <dbReference type="Proteomes" id="UP000821837"/>
    </source>
</evidence>
<dbReference type="PANTHER" id="PTHR45727:SF2">
    <property type="entry name" value="NPC INTRACELLULAR CHOLESTEROL TRANSPORTER 1"/>
    <property type="match status" value="1"/>
</dbReference>
<dbReference type="GO" id="GO:0030299">
    <property type="term" value="P:intestinal cholesterol absorption"/>
    <property type="evidence" value="ECO:0007669"/>
    <property type="project" value="TreeGrafter"/>
</dbReference>
<evidence type="ECO:0000256" key="1">
    <source>
        <dbReference type="SAM" id="SignalP"/>
    </source>
</evidence>
<dbReference type="Proteomes" id="UP000821837">
    <property type="component" value="Chromosome 1"/>
</dbReference>
<sequence>MSNGWLFTVALSVALVSSALAQCVTYGYCGTDPDSGKPLPCSVKQVPVSIESEVLKGACPALTDSSGKPVPACCDAKQAKVFVSEYKSLITLGVGKDSKCFKNFQNLVCQAFCSPKQSEFVAINGTSTGEGGKPSATEAVYAVHKRFADEVYAACKDVRTWVFGIKLMRYMCGKHGNSNCSPERFLEFVGSIYSEGGYSPLKIRHVLTESPITVGGQKLEPFNPKLL</sequence>
<reference evidence="3" key="2">
    <citation type="submission" date="2021-09" db="EMBL/GenBank/DDBJ databases">
        <authorList>
            <person name="Jia N."/>
            <person name="Wang J."/>
            <person name="Shi W."/>
            <person name="Du L."/>
            <person name="Sun Y."/>
            <person name="Zhan W."/>
            <person name="Jiang J."/>
            <person name="Wang Q."/>
            <person name="Zhang B."/>
            <person name="Ji P."/>
            <person name="Sakyi L.B."/>
            <person name="Cui X."/>
            <person name="Yuan T."/>
            <person name="Jiang B."/>
            <person name="Yang W."/>
            <person name="Lam T.T.-Y."/>
            <person name="Chang Q."/>
            <person name="Ding S."/>
            <person name="Wang X."/>
            <person name="Zhu J."/>
            <person name="Ruan X."/>
            <person name="Zhao L."/>
            <person name="Wei J."/>
            <person name="Que T."/>
            <person name="Du C."/>
            <person name="Cheng J."/>
            <person name="Dai P."/>
            <person name="Han X."/>
            <person name="Huang E."/>
            <person name="Gao Y."/>
            <person name="Liu J."/>
            <person name="Shao H."/>
            <person name="Ye R."/>
            <person name="Li L."/>
            <person name="Wei W."/>
            <person name="Wang X."/>
            <person name="Wang C."/>
            <person name="Huo Q."/>
            <person name="Li W."/>
            <person name="Guo W."/>
            <person name="Chen H."/>
            <person name="Chen S."/>
            <person name="Zhou L."/>
            <person name="Zhou L."/>
            <person name="Ni X."/>
            <person name="Tian J."/>
            <person name="Zhou Y."/>
            <person name="Sheng Y."/>
            <person name="Liu T."/>
            <person name="Pan Y."/>
            <person name="Xia L."/>
            <person name="Li J."/>
            <person name="Zhao F."/>
            <person name="Cao W."/>
        </authorList>
    </citation>
    <scope>NUCLEOTIDE SEQUENCE</scope>
    <source>
        <strain evidence="3">Rsan-2018</strain>
        <tissue evidence="3">Larvae</tissue>
    </source>
</reference>
<dbReference type="GO" id="GO:0042632">
    <property type="term" value="P:cholesterol homeostasis"/>
    <property type="evidence" value="ECO:0007669"/>
    <property type="project" value="TreeGrafter"/>
</dbReference>
<name>A0A9D4YQW4_RHISA</name>
<dbReference type="GO" id="GO:0015918">
    <property type="term" value="P:sterol transport"/>
    <property type="evidence" value="ECO:0007669"/>
    <property type="project" value="TreeGrafter"/>
</dbReference>